<evidence type="ECO:0000313" key="2">
    <source>
        <dbReference type="EMBL" id="AAV96017.1"/>
    </source>
</evidence>
<keyword evidence="1" id="KW-0732">Signal</keyword>
<protein>
    <recommendedName>
        <fullName evidence="4">Lipoprotein</fullName>
    </recommendedName>
</protein>
<dbReference type="KEGG" id="sil:SPO2776"/>
<evidence type="ECO:0000256" key="1">
    <source>
        <dbReference type="SAM" id="SignalP"/>
    </source>
</evidence>
<gene>
    <name evidence="2" type="ordered locus">SPO2776</name>
</gene>
<evidence type="ECO:0000313" key="3">
    <source>
        <dbReference type="Proteomes" id="UP000001023"/>
    </source>
</evidence>
<feature type="signal peptide" evidence="1">
    <location>
        <begin position="1"/>
        <end position="29"/>
    </location>
</feature>
<dbReference type="EMBL" id="CP000031">
    <property type="protein sequence ID" value="AAV96017.1"/>
    <property type="molecule type" value="Genomic_DNA"/>
</dbReference>
<sequence length="127" mass="13721">MNVMSNPTASRFPQRAALALLIGAVAATAACNSTKRENRLLFGGHFFPVKAKPVDKKATLSVFTVTVDKVSQSFDDAREAGRHGGISYCIANYGSSKIDWQVGPDSEPAQLRIEGDKMTFQGTCQRP</sequence>
<proteinExistence type="predicted"/>
<evidence type="ECO:0008006" key="4">
    <source>
        <dbReference type="Google" id="ProtNLM"/>
    </source>
</evidence>
<dbReference type="HOGENOM" id="CLU_162709_0_0_5"/>
<feature type="chain" id="PRO_5004259538" description="Lipoprotein" evidence="1">
    <location>
        <begin position="30"/>
        <end position="127"/>
    </location>
</feature>
<name>Q5LPS3_RUEPO</name>
<reference evidence="2 3" key="2">
    <citation type="journal article" date="2014" name="Stand. Genomic Sci.">
        <title>An updated genome annotation for the model marine bacterium Ruegeria pomeroyi DSS-3.</title>
        <authorList>
            <person name="Rivers A.R."/>
            <person name="Smith C.B."/>
            <person name="Moran M.A."/>
        </authorList>
    </citation>
    <scope>GENOME REANNOTATION</scope>
    <source>
        <strain evidence="3">ATCC 700808 / DSM 15171 / DSS-3</strain>
    </source>
</reference>
<keyword evidence="3" id="KW-1185">Reference proteome</keyword>
<dbReference type="AlphaFoldDB" id="Q5LPS3"/>
<reference evidence="2 3" key="1">
    <citation type="journal article" date="2004" name="Nature">
        <title>Genome sequence of Silicibacter pomeroyi reveals adaptations to the marine environment.</title>
        <authorList>
            <person name="Moran M.A."/>
            <person name="Buchan A."/>
            <person name="Gonzalez J.M."/>
            <person name="Heidelberg J.F."/>
            <person name="Whitman W.B."/>
            <person name="Kiene R.P."/>
            <person name="Henriksen J.R."/>
            <person name="King G.M."/>
            <person name="Belas R."/>
            <person name="Fuqua C."/>
            <person name="Brinkac L."/>
            <person name="Lewis M."/>
            <person name="Johri S."/>
            <person name="Weaver B."/>
            <person name="Pai G."/>
            <person name="Eisen J.A."/>
            <person name="Rahe E."/>
            <person name="Sheldon W.M."/>
            <person name="Ye W."/>
            <person name="Miller T.R."/>
            <person name="Carlton J."/>
            <person name="Rasko D.A."/>
            <person name="Paulsen I.T."/>
            <person name="Ren Q."/>
            <person name="Daugherty S.C."/>
            <person name="Deboy R.T."/>
            <person name="Dodson R.J."/>
            <person name="Durkin A.S."/>
            <person name="Madupu R."/>
            <person name="Nelson W.C."/>
            <person name="Sullivan S.A."/>
            <person name="Rosovitz M.J."/>
            <person name="Haft D.H."/>
            <person name="Selengut J."/>
            <person name="Ward N."/>
        </authorList>
    </citation>
    <scope>NUCLEOTIDE SEQUENCE [LARGE SCALE GENOMIC DNA]</scope>
    <source>
        <strain evidence="3">ATCC 700808 / DSM 15171 / DSS-3</strain>
    </source>
</reference>
<dbReference type="PaxDb" id="246200-SPO2776"/>
<dbReference type="eggNOG" id="ENOG5032Y67">
    <property type="taxonomic scope" value="Bacteria"/>
</dbReference>
<accession>Q5LPS3</accession>
<organism evidence="2 3">
    <name type="scientific">Ruegeria pomeroyi (strain ATCC 700808 / DSM 15171 / DSS-3)</name>
    <name type="common">Silicibacter pomeroyi</name>
    <dbReference type="NCBI Taxonomy" id="246200"/>
    <lineage>
        <taxon>Bacteria</taxon>
        <taxon>Pseudomonadati</taxon>
        <taxon>Pseudomonadota</taxon>
        <taxon>Alphaproteobacteria</taxon>
        <taxon>Rhodobacterales</taxon>
        <taxon>Roseobacteraceae</taxon>
        <taxon>Ruegeria</taxon>
    </lineage>
</organism>
<dbReference type="STRING" id="246200.SPO2776"/>
<dbReference type="Proteomes" id="UP000001023">
    <property type="component" value="Chromosome"/>
</dbReference>